<protein>
    <submittedName>
        <fullName evidence="2">Uncharacterized protein</fullName>
    </submittedName>
</protein>
<accession>A0A1F6T816</accession>
<feature type="region of interest" description="Disordered" evidence="1">
    <location>
        <begin position="37"/>
        <end position="65"/>
    </location>
</feature>
<reference evidence="2 3" key="1">
    <citation type="journal article" date="2016" name="Nat. Commun.">
        <title>Thousands of microbial genomes shed light on interconnected biogeochemical processes in an aquifer system.</title>
        <authorList>
            <person name="Anantharaman K."/>
            <person name="Brown C.T."/>
            <person name="Hug L.A."/>
            <person name="Sharon I."/>
            <person name="Castelle C.J."/>
            <person name="Probst A.J."/>
            <person name="Thomas B.C."/>
            <person name="Singh A."/>
            <person name="Wilkins M.J."/>
            <person name="Karaoz U."/>
            <person name="Brodie E.L."/>
            <person name="Williams K.H."/>
            <person name="Hubbard S.S."/>
            <person name="Banfield J.F."/>
        </authorList>
    </citation>
    <scope>NUCLEOTIDE SEQUENCE [LARGE SCALE GENOMIC DNA]</scope>
</reference>
<feature type="compositionally biased region" description="Basic and acidic residues" evidence="1">
    <location>
        <begin position="37"/>
        <end position="55"/>
    </location>
</feature>
<evidence type="ECO:0000313" key="2">
    <source>
        <dbReference type="EMBL" id="OGI41226.1"/>
    </source>
</evidence>
<proteinExistence type="predicted"/>
<dbReference type="AlphaFoldDB" id="A0A1F6T816"/>
<sequence>MRYLMLLCVVGLTAGCGDSKPPEKTFADTQVRALEKARGVQKQVDADAARRREAVDGQTGDTPKQ</sequence>
<comment type="caution">
    <text evidence="2">The sequence shown here is derived from an EMBL/GenBank/DDBJ whole genome shotgun (WGS) entry which is preliminary data.</text>
</comment>
<evidence type="ECO:0000313" key="3">
    <source>
        <dbReference type="Proteomes" id="UP000178379"/>
    </source>
</evidence>
<dbReference type="Proteomes" id="UP000178379">
    <property type="component" value="Unassembled WGS sequence"/>
</dbReference>
<dbReference type="EMBL" id="MFSQ01000028">
    <property type="protein sequence ID" value="OGI41226.1"/>
    <property type="molecule type" value="Genomic_DNA"/>
</dbReference>
<evidence type="ECO:0000256" key="1">
    <source>
        <dbReference type="SAM" id="MobiDB-lite"/>
    </source>
</evidence>
<dbReference type="PROSITE" id="PS51257">
    <property type="entry name" value="PROKAR_LIPOPROTEIN"/>
    <property type="match status" value="1"/>
</dbReference>
<name>A0A1F6T816_9PROT</name>
<gene>
    <name evidence="2" type="ORF">A2140_08070</name>
</gene>
<organism evidence="2 3">
    <name type="scientific">Candidatus Muproteobacteria bacterium RBG_16_62_13</name>
    <dbReference type="NCBI Taxonomy" id="1817756"/>
    <lineage>
        <taxon>Bacteria</taxon>
        <taxon>Pseudomonadati</taxon>
        <taxon>Pseudomonadota</taxon>
        <taxon>Candidatus Muproteobacteria</taxon>
    </lineage>
</organism>